<dbReference type="InterPro" id="IPR006164">
    <property type="entry name" value="DNA_bd_Ku70/Ku80"/>
</dbReference>
<keyword evidence="6" id="KW-0158">Chromosome</keyword>
<keyword evidence="8" id="KW-0227">DNA damage</keyword>
<evidence type="ECO:0000256" key="3">
    <source>
        <dbReference type="ARBA" id="ARBA00005240"/>
    </source>
</evidence>
<dbReference type="GO" id="GO:0006303">
    <property type="term" value="P:double-strand break repair via nonhomologous end joining"/>
    <property type="evidence" value="ECO:0007669"/>
    <property type="project" value="InterPro"/>
</dbReference>
<accession>A0A2N5SAF8</accession>
<dbReference type="InterPro" id="IPR006165">
    <property type="entry name" value="Ku70"/>
</dbReference>
<dbReference type="InterPro" id="IPR005161">
    <property type="entry name" value="Ku_N"/>
</dbReference>
<dbReference type="STRING" id="200324.A0A2N5SAF8"/>
<keyword evidence="16" id="KW-0539">Nucleus</keyword>
<evidence type="ECO:0000313" key="20">
    <source>
        <dbReference type="EMBL" id="PLW10218.1"/>
    </source>
</evidence>
<evidence type="ECO:0000256" key="18">
    <source>
        <dbReference type="SAM" id="MobiDB-lite"/>
    </source>
</evidence>
<dbReference type="GO" id="GO:0042162">
    <property type="term" value="F:telomeric DNA binding"/>
    <property type="evidence" value="ECO:0007669"/>
    <property type="project" value="InterPro"/>
</dbReference>
<evidence type="ECO:0000256" key="15">
    <source>
        <dbReference type="ARBA" id="ARBA00023204"/>
    </source>
</evidence>
<evidence type="ECO:0000259" key="19">
    <source>
        <dbReference type="SMART" id="SM00559"/>
    </source>
</evidence>
<dbReference type="GO" id="GO:0006310">
    <property type="term" value="P:DNA recombination"/>
    <property type="evidence" value="ECO:0007669"/>
    <property type="project" value="UniProtKB-KW"/>
</dbReference>
<feature type="region of interest" description="Disordered" evidence="18">
    <location>
        <begin position="653"/>
        <end position="673"/>
    </location>
</feature>
<feature type="domain" description="Ku" evidence="19">
    <location>
        <begin position="330"/>
        <end position="485"/>
    </location>
</feature>
<dbReference type="InterPro" id="IPR016194">
    <property type="entry name" value="SPOC-like_C_dom_sf"/>
</dbReference>
<keyword evidence="15" id="KW-0234">DNA repair</keyword>
<dbReference type="InterPro" id="IPR027388">
    <property type="entry name" value="Ku70_bridge/pillars_dom_sf"/>
</dbReference>
<evidence type="ECO:0000256" key="6">
    <source>
        <dbReference type="ARBA" id="ARBA00022454"/>
    </source>
</evidence>
<gene>
    <name evidence="21" type="ORF">PCANC_06605</name>
    <name evidence="20" type="ORF">PCANC_19945</name>
</gene>
<dbReference type="GO" id="GO:0003678">
    <property type="term" value="F:DNA helicase activity"/>
    <property type="evidence" value="ECO:0007669"/>
    <property type="project" value="UniProtKB-EC"/>
</dbReference>
<dbReference type="EMBL" id="PGCJ01000115">
    <property type="protein sequence ID" value="PLW46885.1"/>
    <property type="molecule type" value="Genomic_DNA"/>
</dbReference>
<dbReference type="GO" id="GO:0000781">
    <property type="term" value="C:chromosome, telomeric region"/>
    <property type="evidence" value="ECO:0007669"/>
    <property type="project" value="UniProtKB-SubCell"/>
</dbReference>
<evidence type="ECO:0000256" key="1">
    <source>
        <dbReference type="ARBA" id="ARBA00004123"/>
    </source>
</evidence>
<dbReference type="SUPFAM" id="SSF100939">
    <property type="entry name" value="SPOC domain-like"/>
    <property type="match status" value="1"/>
</dbReference>
<evidence type="ECO:0000313" key="22">
    <source>
        <dbReference type="Proteomes" id="UP000235388"/>
    </source>
</evidence>
<organism evidence="20 22">
    <name type="scientific">Puccinia coronata f. sp. avenae</name>
    <dbReference type="NCBI Taxonomy" id="200324"/>
    <lineage>
        <taxon>Eukaryota</taxon>
        <taxon>Fungi</taxon>
        <taxon>Dikarya</taxon>
        <taxon>Basidiomycota</taxon>
        <taxon>Pucciniomycotina</taxon>
        <taxon>Pucciniomycetes</taxon>
        <taxon>Pucciniales</taxon>
        <taxon>Pucciniaceae</taxon>
        <taxon>Puccinia</taxon>
    </lineage>
</organism>
<dbReference type="Pfam" id="PF03731">
    <property type="entry name" value="Ku_N"/>
    <property type="match status" value="1"/>
</dbReference>
<evidence type="ECO:0000256" key="5">
    <source>
        <dbReference type="ARBA" id="ARBA00021796"/>
    </source>
</evidence>
<evidence type="ECO:0000256" key="13">
    <source>
        <dbReference type="ARBA" id="ARBA00023125"/>
    </source>
</evidence>
<dbReference type="EMBL" id="PGCJ01001069">
    <property type="protein sequence ID" value="PLW10218.1"/>
    <property type="molecule type" value="Genomic_DNA"/>
</dbReference>
<dbReference type="GO" id="GO:0000723">
    <property type="term" value="P:telomere maintenance"/>
    <property type="evidence" value="ECO:0007669"/>
    <property type="project" value="InterPro"/>
</dbReference>
<dbReference type="Gene3D" id="4.10.970.10">
    <property type="entry name" value="Ku70, bridge and pillars"/>
    <property type="match status" value="1"/>
</dbReference>
<keyword evidence="22" id="KW-1185">Reference proteome</keyword>
<keyword evidence="14" id="KW-0233">DNA recombination</keyword>
<dbReference type="PIRSF" id="PIRSF003033">
    <property type="entry name" value="Ku70"/>
    <property type="match status" value="1"/>
</dbReference>
<keyword evidence="11" id="KW-0067">ATP-binding</keyword>
<evidence type="ECO:0000256" key="17">
    <source>
        <dbReference type="ARBA" id="ARBA00031811"/>
    </source>
</evidence>
<dbReference type="GO" id="GO:0005524">
    <property type="term" value="F:ATP binding"/>
    <property type="evidence" value="ECO:0007669"/>
    <property type="project" value="UniProtKB-KW"/>
</dbReference>
<dbReference type="SMART" id="SM00559">
    <property type="entry name" value="Ku78"/>
    <property type="match status" value="1"/>
</dbReference>
<protein>
    <recommendedName>
        <fullName evidence="5">ATP-dependent DNA helicase II subunit 1</fullName>
        <ecNumber evidence="4">3.6.4.12</ecNumber>
    </recommendedName>
    <alternativeName>
        <fullName evidence="17">ATP-dependent DNA helicase II subunit Ku70</fullName>
    </alternativeName>
</protein>
<dbReference type="GO" id="GO:0016787">
    <property type="term" value="F:hydrolase activity"/>
    <property type="evidence" value="ECO:0007669"/>
    <property type="project" value="UniProtKB-KW"/>
</dbReference>
<dbReference type="GO" id="GO:0003690">
    <property type="term" value="F:double-stranded DNA binding"/>
    <property type="evidence" value="ECO:0007669"/>
    <property type="project" value="TreeGrafter"/>
</dbReference>
<comment type="caution">
    <text evidence="20">The sequence shown here is derived from an EMBL/GenBank/DDBJ whole genome shotgun (WGS) entry which is preliminary data.</text>
</comment>
<dbReference type="Pfam" id="PF02735">
    <property type="entry name" value="Ku"/>
    <property type="match status" value="1"/>
</dbReference>
<keyword evidence="9" id="KW-0378">Hydrolase</keyword>
<evidence type="ECO:0000256" key="7">
    <source>
        <dbReference type="ARBA" id="ARBA00022741"/>
    </source>
</evidence>
<keyword evidence="7" id="KW-0547">Nucleotide-binding</keyword>
<dbReference type="CDD" id="cd00788">
    <property type="entry name" value="KU70"/>
    <property type="match status" value="1"/>
</dbReference>
<evidence type="ECO:0000256" key="12">
    <source>
        <dbReference type="ARBA" id="ARBA00022895"/>
    </source>
</evidence>
<reference evidence="20 22" key="1">
    <citation type="submission" date="2017-11" db="EMBL/GenBank/DDBJ databases">
        <title>De novo assembly and phasing of dikaryotic genomes from two isolates of Puccinia coronata f. sp. avenae, the causal agent of oat crown rust.</title>
        <authorList>
            <person name="Miller M.E."/>
            <person name="Zhang Y."/>
            <person name="Omidvar V."/>
            <person name="Sperschneider J."/>
            <person name="Schwessinger B."/>
            <person name="Raley C."/>
            <person name="Palmer J.M."/>
            <person name="Garnica D."/>
            <person name="Upadhyaya N."/>
            <person name="Rathjen J."/>
            <person name="Taylor J.M."/>
            <person name="Park R.F."/>
            <person name="Dodds P.N."/>
            <person name="Hirsch C.D."/>
            <person name="Kianian S.F."/>
            <person name="Figueroa M."/>
        </authorList>
    </citation>
    <scope>NUCLEOTIDE SEQUENCE [LARGE SCALE GENOMIC DNA]</scope>
    <source>
        <strain evidence="20">12NC29</strain>
    </source>
</reference>
<evidence type="ECO:0000256" key="2">
    <source>
        <dbReference type="ARBA" id="ARBA00004574"/>
    </source>
</evidence>
<evidence type="ECO:0000313" key="21">
    <source>
        <dbReference type="EMBL" id="PLW46885.1"/>
    </source>
</evidence>
<dbReference type="PANTHER" id="PTHR12604:SF2">
    <property type="entry name" value="X-RAY REPAIR CROSS-COMPLEMENTING PROTEIN 6"/>
    <property type="match status" value="1"/>
</dbReference>
<evidence type="ECO:0000256" key="16">
    <source>
        <dbReference type="ARBA" id="ARBA00023242"/>
    </source>
</evidence>
<sequence>MSQAWALPDVDIDEEELNEYQPGRKDALIIAIEATDSMLSWVPRCGEQPNPSESSCCLLETIKVAYQLMKQKIISSPKDCLGLMVFNTESGSVTGQNTWSACNFLLDLQPVSAPSIKKIRALIEKCERDPKEIKRMFTPQKKEPNQIAEALTACLNRFTERLPGEASKRIFWVTDNTCPLSKSNEQHKKKITTCLTKSNYLRDVNITLHFFFNQVSTPFEPDDFYSTLRDANTPEEKMTDSSAPAMSLFPLNLDMSAYFERVLQDASTRENHKRSAFKIPFKIGAGLEIGLNGYVLIVEEKRKASVLVDPNTSCNDQVKVVTEYIDADSTALVEKKDIVNYFPIGDTKETKTFRRVIFTNEEIEKMRTVGLDKGLILLGFRPRDELLWKHHIKHSYFIYPDEDTYVGSIRTFSALLHSMAKKQKIGYGLLRTRKNDSPVLVAILPQLENFDEEVHKQIEPPGMHLCILPWADDLNPPPAAKLSNHLDCVEPGESSNQITQLAAQIVRKLKLRYSPNNIRNPALQYHYDFLAAKYLNEKFEPAEDQSLPRYPDIRERCGSLIKDLRVLIDLDPRAAESVVPSTFMAKKRRRVEDGEGVEVEVVESAFASRREVTLTVQQLKEYLIFMKELPLTGKAPLKAGLIEMARNFLVKNGKPTGSGSSKSTGKSARKACL</sequence>
<keyword evidence="13" id="KW-0238">DNA-binding</keyword>
<dbReference type="InterPro" id="IPR047087">
    <property type="entry name" value="KU70_core_dom"/>
</dbReference>
<evidence type="ECO:0000256" key="4">
    <source>
        <dbReference type="ARBA" id="ARBA00012551"/>
    </source>
</evidence>
<keyword evidence="12" id="KW-0779">Telomere</keyword>
<dbReference type="GO" id="GO:0003684">
    <property type="term" value="F:damaged DNA binding"/>
    <property type="evidence" value="ECO:0007669"/>
    <property type="project" value="InterPro"/>
</dbReference>
<dbReference type="InterPro" id="IPR005160">
    <property type="entry name" value="Ku_C"/>
</dbReference>
<dbReference type="Gene3D" id="3.40.50.410">
    <property type="entry name" value="von Willebrand factor, type A domain"/>
    <property type="match status" value="1"/>
</dbReference>
<dbReference type="SUPFAM" id="SSF53300">
    <property type="entry name" value="vWA-like"/>
    <property type="match status" value="1"/>
</dbReference>
<dbReference type="AlphaFoldDB" id="A0A2N5SAF8"/>
<dbReference type="EC" id="3.6.4.12" evidence="4"/>
<dbReference type="GO" id="GO:0043564">
    <property type="term" value="C:Ku70:Ku80 complex"/>
    <property type="evidence" value="ECO:0007669"/>
    <property type="project" value="InterPro"/>
</dbReference>
<dbReference type="Pfam" id="PF03730">
    <property type="entry name" value="Ku_C"/>
    <property type="match status" value="1"/>
</dbReference>
<dbReference type="PANTHER" id="PTHR12604">
    <property type="entry name" value="KU AUTOANTIGEN DNA HELICASE"/>
    <property type="match status" value="1"/>
</dbReference>
<name>A0A2N5SAF8_9BASI</name>
<feature type="compositionally biased region" description="Low complexity" evidence="18">
    <location>
        <begin position="653"/>
        <end position="666"/>
    </location>
</feature>
<dbReference type="Gene3D" id="1.10.1600.10">
    <property type="match status" value="1"/>
</dbReference>
<evidence type="ECO:0000256" key="14">
    <source>
        <dbReference type="ARBA" id="ARBA00023172"/>
    </source>
</evidence>
<evidence type="ECO:0000256" key="11">
    <source>
        <dbReference type="ARBA" id="ARBA00022840"/>
    </source>
</evidence>
<dbReference type="Gene3D" id="2.40.290.10">
    <property type="match status" value="1"/>
</dbReference>
<comment type="similarity">
    <text evidence="3">Belongs to the ku70 family.</text>
</comment>
<dbReference type="FunFam" id="2.40.290.10:FF:000001">
    <property type="entry name" value="X-ray repair cross complementing 6"/>
    <property type="match status" value="1"/>
</dbReference>
<keyword evidence="10" id="KW-0347">Helicase</keyword>
<evidence type="ECO:0000256" key="8">
    <source>
        <dbReference type="ARBA" id="ARBA00022763"/>
    </source>
</evidence>
<proteinExistence type="inferred from homology"/>
<evidence type="ECO:0000256" key="9">
    <source>
        <dbReference type="ARBA" id="ARBA00022801"/>
    </source>
</evidence>
<evidence type="ECO:0000256" key="10">
    <source>
        <dbReference type="ARBA" id="ARBA00022806"/>
    </source>
</evidence>
<dbReference type="Proteomes" id="UP000235388">
    <property type="component" value="Unassembled WGS sequence"/>
</dbReference>
<dbReference type="NCBIfam" id="TIGR00578">
    <property type="entry name" value="ku70"/>
    <property type="match status" value="1"/>
</dbReference>
<dbReference type="InterPro" id="IPR036465">
    <property type="entry name" value="vWFA_dom_sf"/>
</dbReference>
<dbReference type="OrthoDB" id="761538at2759"/>
<comment type="subcellular location">
    <subcellularLocation>
        <location evidence="2">Chromosome</location>
        <location evidence="2">Telomere</location>
    </subcellularLocation>
    <subcellularLocation>
        <location evidence="1">Nucleus</location>
    </subcellularLocation>
</comment>